<gene>
    <name evidence="1" type="ORF">CEE36_05900</name>
</gene>
<sequence>MHWQRAIIAVAFLGVVVGGLVCAAKPLQIIAGGETTEVLKIENERLVLTYKFTRPVDPSSVTNGGTFIVSTDLVELVNGKITFPDEQTLKFESLQPASELLPEGGGMLKVRVVGRSRFQEWVAEKNGHPIDGDRDGTSGGDFIAEYQCRL</sequence>
<reference evidence="1 2" key="1">
    <citation type="submission" date="2017-06" db="EMBL/GenBank/DDBJ databases">
        <title>Novel microbial phyla capable of carbon fixation and sulfur reduction in deep-sea sediments.</title>
        <authorList>
            <person name="Huang J."/>
            <person name="Baker B."/>
            <person name="Wang Y."/>
        </authorList>
    </citation>
    <scope>NUCLEOTIDE SEQUENCE [LARGE SCALE GENOMIC DNA]</scope>
    <source>
        <strain evidence="1">B3_TA06</strain>
    </source>
</reference>
<dbReference type="AlphaFoldDB" id="A0A532V750"/>
<accession>A0A532V750</accession>
<dbReference type="Proteomes" id="UP000317778">
    <property type="component" value="Unassembled WGS sequence"/>
</dbReference>
<proteinExistence type="predicted"/>
<evidence type="ECO:0000313" key="2">
    <source>
        <dbReference type="Proteomes" id="UP000317778"/>
    </source>
</evidence>
<name>A0A532V750_UNCT6</name>
<protein>
    <submittedName>
        <fullName evidence="1">Uncharacterized protein</fullName>
    </submittedName>
</protein>
<comment type="caution">
    <text evidence="1">The sequence shown here is derived from an EMBL/GenBank/DDBJ whole genome shotgun (WGS) entry which is preliminary data.</text>
</comment>
<organism evidence="1 2">
    <name type="scientific">candidate division TA06 bacterium B3_TA06</name>
    <dbReference type="NCBI Taxonomy" id="2012487"/>
    <lineage>
        <taxon>Bacteria</taxon>
        <taxon>Bacteria division TA06</taxon>
    </lineage>
</organism>
<dbReference type="EMBL" id="NJBO01000007">
    <property type="protein sequence ID" value="TKJ43016.1"/>
    <property type="molecule type" value="Genomic_DNA"/>
</dbReference>
<evidence type="ECO:0000313" key="1">
    <source>
        <dbReference type="EMBL" id="TKJ43016.1"/>
    </source>
</evidence>